<feature type="transmembrane region" description="Helical" evidence="1">
    <location>
        <begin position="20"/>
        <end position="37"/>
    </location>
</feature>
<evidence type="ECO:0000313" key="2">
    <source>
        <dbReference type="EMBL" id="DAD94445.1"/>
    </source>
</evidence>
<dbReference type="EMBL" id="BK015176">
    <property type="protein sequence ID" value="DAD94445.1"/>
    <property type="molecule type" value="Genomic_DNA"/>
</dbReference>
<evidence type="ECO:0000256" key="1">
    <source>
        <dbReference type="SAM" id="Phobius"/>
    </source>
</evidence>
<protein>
    <submittedName>
        <fullName evidence="2">Uncharacterized protein</fullName>
    </submittedName>
</protein>
<sequence>MLRNHILRYDHLHNRKLDTAYLYILSFISLLSVKFFARNESFMLSV</sequence>
<organism evidence="2">
    <name type="scientific">Siphoviridae sp. cttFh17</name>
    <dbReference type="NCBI Taxonomy" id="2826491"/>
    <lineage>
        <taxon>Viruses</taxon>
        <taxon>Duplodnaviria</taxon>
        <taxon>Heunggongvirae</taxon>
        <taxon>Uroviricota</taxon>
        <taxon>Caudoviricetes</taxon>
    </lineage>
</organism>
<keyword evidence="1" id="KW-1133">Transmembrane helix</keyword>
<keyword evidence="1" id="KW-0472">Membrane</keyword>
<accession>A0A8S5NHZ4</accession>
<proteinExistence type="predicted"/>
<name>A0A8S5NHZ4_9CAUD</name>
<reference evidence="2" key="1">
    <citation type="journal article" date="2021" name="Proc. Natl. Acad. Sci. U.S.A.">
        <title>A Catalog of Tens of Thousands of Viruses from Human Metagenomes Reveals Hidden Associations with Chronic Diseases.</title>
        <authorList>
            <person name="Tisza M.J."/>
            <person name="Buck C.B."/>
        </authorList>
    </citation>
    <scope>NUCLEOTIDE SEQUENCE</scope>
    <source>
        <strain evidence="2">CttFh17</strain>
    </source>
</reference>
<keyword evidence="1" id="KW-0812">Transmembrane</keyword>